<reference evidence="1 2" key="1">
    <citation type="submission" date="2024-11" db="EMBL/GenBank/DDBJ databases">
        <title>A near-complete genome assembly of Cinchona calisaya.</title>
        <authorList>
            <person name="Lian D.C."/>
            <person name="Zhao X.W."/>
            <person name="Wei L."/>
        </authorList>
    </citation>
    <scope>NUCLEOTIDE SEQUENCE [LARGE SCALE GENOMIC DNA]</scope>
    <source>
        <tissue evidence="1">Nenye</tissue>
    </source>
</reference>
<dbReference type="Proteomes" id="UP001630127">
    <property type="component" value="Unassembled WGS sequence"/>
</dbReference>
<accession>A0ABD2Z8L2</accession>
<gene>
    <name evidence="1" type="ORF">ACH5RR_022101</name>
</gene>
<keyword evidence="2" id="KW-1185">Reference proteome</keyword>
<organism evidence="1 2">
    <name type="scientific">Cinchona calisaya</name>
    <dbReference type="NCBI Taxonomy" id="153742"/>
    <lineage>
        <taxon>Eukaryota</taxon>
        <taxon>Viridiplantae</taxon>
        <taxon>Streptophyta</taxon>
        <taxon>Embryophyta</taxon>
        <taxon>Tracheophyta</taxon>
        <taxon>Spermatophyta</taxon>
        <taxon>Magnoliopsida</taxon>
        <taxon>eudicotyledons</taxon>
        <taxon>Gunneridae</taxon>
        <taxon>Pentapetalae</taxon>
        <taxon>asterids</taxon>
        <taxon>lamiids</taxon>
        <taxon>Gentianales</taxon>
        <taxon>Rubiaceae</taxon>
        <taxon>Cinchonoideae</taxon>
        <taxon>Cinchoneae</taxon>
        <taxon>Cinchona</taxon>
    </lineage>
</organism>
<proteinExistence type="predicted"/>
<dbReference type="EMBL" id="JBJUIK010000010">
    <property type="protein sequence ID" value="KAL3515199.1"/>
    <property type="molecule type" value="Genomic_DNA"/>
</dbReference>
<evidence type="ECO:0000313" key="1">
    <source>
        <dbReference type="EMBL" id="KAL3515199.1"/>
    </source>
</evidence>
<comment type="caution">
    <text evidence="1">The sequence shown here is derived from an EMBL/GenBank/DDBJ whole genome shotgun (WGS) entry which is preliminary data.</text>
</comment>
<sequence length="146" mass="17540">MFRITHKIKTFRVALLTWNKNTYRRTDSKIKEIKQKIKELDSIDCQSKRGRRIELKLQLSEAYKEEELFWSQKARIHWLKERDRNTSFFHASVQARRKMNNISCLHKDNGEFCVNGNEMAAEISRYYENLYASSMPYQLEDILEGI</sequence>
<name>A0ABD2Z8L2_9GENT</name>
<protein>
    <submittedName>
        <fullName evidence="1">Uncharacterized protein</fullName>
    </submittedName>
</protein>
<evidence type="ECO:0000313" key="2">
    <source>
        <dbReference type="Proteomes" id="UP001630127"/>
    </source>
</evidence>
<dbReference type="AlphaFoldDB" id="A0ABD2Z8L2"/>